<dbReference type="EMBL" id="FMWP01000048">
    <property type="protein sequence ID" value="SCZ93574.1"/>
    <property type="molecule type" value="Genomic_DNA"/>
</dbReference>
<feature type="region of interest" description="Disordered" evidence="1">
    <location>
        <begin position="35"/>
        <end position="59"/>
    </location>
</feature>
<dbReference type="Proteomes" id="UP000249723">
    <property type="component" value="Unassembled WGS sequence"/>
</dbReference>
<sequence length="452" mass="50405">MISYTYNEDDVRKKTPAPPASVDALRTRTAMAARPFQSHAEVQQDHYTSSSKCTPSPSSQRKVVLRPIQAMTFFLVWLMSLYVLSPQPVSAEVITGRDSPNYGPLSKSAHLISVMTCHVLKIGCSMNTNSNTTQAPTESRFLVRLAQGLEETHRARAEERKQDQKEKHGELVHKTTQRVEARLHRANSIFHSLKILQDAGGDQQCVLGLRLFEAVPIQKMATDLKYSGLENAQILAQEAEELAKDSHILKDITLHIHSLGRKAFRSIPLYFEEIETLLQQVLNATTSKELSKLMASIDAKFEQLDSILQALLNKVAQGQALSARSSEQRIEASRASSPLLRSVLETTALVFGDDLTFHARPLKKNLALTHRSAHSVITLSHSLEDFRAALVTYKTSVGSYKANVIGYHLASLGLIAKEEARHLGKNMQKLKASVQEFIQASRVTQIQRLLPW</sequence>
<dbReference type="OrthoDB" id="2537618at2759"/>
<feature type="region of interest" description="Disordered" evidence="1">
    <location>
        <begin position="154"/>
        <end position="173"/>
    </location>
</feature>
<reference evidence="3" key="1">
    <citation type="submission" date="2016-10" db="EMBL/GenBank/DDBJ databases">
        <authorList>
            <person name="Jeantristanb JTB J.-T."/>
            <person name="Ricardo R."/>
        </authorList>
    </citation>
    <scope>NUCLEOTIDE SEQUENCE [LARGE SCALE GENOMIC DNA]</scope>
</reference>
<evidence type="ECO:0000313" key="3">
    <source>
        <dbReference type="Proteomes" id="UP000249723"/>
    </source>
</evidence>
<feature type="compositionally biased region" description="Low complexity" evidence="1">
    <location>
        <begin position="48"/>
        <end position="59"/>
    </location>
</feature>
<organism evidence="2 3">
    <name type="scientific">Microbotryum saponariae</name>
    <dbReference type="NCBI Taxonomy" id="289078"/>
    <lineage>
        <taxon>Eukaryota</taxon>
        <taxon>Fungi</taxon>
        <taxon>Dikarya</taxon>
        <taxon>Basidiomycota</taxon>
        <taxon>Pucciniomycotina</taxon>
        <taxon>Microbotryomycetes</taxon>
        <taxon>Microbotryales</taxon>
        <taxon>Microbotryaceae</taxon>
        <taxon>Microbotryum</taxon>
    </lineage>
</organism>
<name>A0A2X0MMJ7_9BASI</name>
<dbReference type="AlphaFoldDB" id="A0A2X0MMJ7"/>
<accession>A0A2X0MMJ7</accession>
<proteinExistence type="predicted"/>
<gene>
    <name evidence="2" type="ORF">BZ3500_MVSOF-1268-A1-R1_CHR6-3G08748</name>
</gene>
<evidence type="ECO:0000256" key="1">
    <source>
        <dbReference type="SAM" id="MobiDB-lite"/>
    </source>
</evidence>
<feature type="region of interest" description="Disordered" evidence="1">
    <location>
        <begin position="1"/>
        <end position="21"/>
    </location>
</feature>
<keyword evidence="3" id="KW-1185">Reference proteome</keyword>
<evidence type="ECO:0000313" key="2">
    <source>
        <dbReference type="EMBL" id="SCZ93574.1"/>
    </source>
</evidence>
<protein>
    <submittedName>
        <fullName evidence="2">BZ3500_MvSof-1268-A1-R1_Chr6-3g08748 protein</fullName>
    </submittedName>
</protein>